<sequence>MVQAVAALLWVPQAWLLAEAIFWLTGSYTLPGHAVTLAVIFAVLGVLRSLLDAWGGRLAFRGARAELSRLRTQAVAALAQRSPLDPSLPPSGTVSSLLAEQAEAVVPYLQRYVPLRWRLALVPAVILPAVAWHSWAAALILLIAAPLIPLFMALIGIRAKKASEDQLAAVGSMNGLLMDRLRGLATIRALKAEGRVAARIGTLAADVKRRTMAVLRIAFLSSAVLELFSALGVALVAVYVGFNLLGQIGFGAWGGTLDLAHGLFILLLAPAFFEPLRELSAVWHDRASGEAALRAMAGLLEGQEPAAGPVQAPDDGSVLRLDRVGFAYPAAAALVSDVDLSLRRGEKVALFGPSGGGKSTLLALAAGLLQPDSGTVRRAGKVGWIGHRPFMKNASLAANVTLGRPGLDAAPLLRRLLPGHDPARRVGEGGVGLSGGETLRLALARAIADPDAALILADEPTAHLDAATAAEVIEALIEAAQGRALLVATHDPRLAARMDRVVEVGA</sequence>
<dbReference type="GO" id="GO:0140359">
    <property type="term" value="F:ABC-type transporter activity"/>
    <property type="evidence" value="ECO:0007669"/>
    <property type="project" value="InterPro"/>
</dbReference>
<dbReference type="InterPro" id="IPR011527">
    <property type="entry name" value="ABC1_TM_dom"/>
</dbReference>
<evidence type="ECO:0000259" key="9">
    <source>
        <dbReference type="PROSITE" id="PS50929"/>
    </source>
</evidence>
<keyword evidence="4" id="KW-0067">ATP-binding</keyword>
<proteinExistence type="predicted"/>
<dbReference type="GO" id="GO:0016887">
    <property type="term" value="F:ATP hydrolysis activity"/>
    <property type="evidence" value="ECO:0007669"/>
    <property type="project" value="InterPro"/>
</dbReference>
<dbReference type="InterPro" id="IPR039421">
    <property type="entry name" value="Type_1_exporter"/>
</dbReference>
<dbReference type="CDD" id="cd18584">
    <property type="entry name" value="ABC_6TM_AarD_CydD"/>
    <property type="match status" value="1"/>
</dbReference>
<comment type="subcellular location">
    <subcellularLocation>
        <location evidence="1">Cell membrane</location>
        <topology evidence="1">Multi-pass membrane protein</topology>
    </subcellularLocation>
</comment>
<accession>A0A2K9NF18</accession>
<dbReference type="GO" id="GO:0042883">
    <property type="term" value="P:cysteine transport"/>
    <property type="evidence" value="ECO:0007669"/>
    <property type="project" value="InterPro"/>
</dbReference>
<dbReference type="EMBL" id="CP025611">
    <property type="protein sequence ID" value="AUN31694.1"/>
    <property type="molecule type" value="Genomic_DNA"/>
</dbReference>
<evidence type="ECO:0000256" key="5">
    <source>
        <dbReference type="ARBA" id="ARBA00022989"/>
    </source>
</evidence>
<evidence type="ECO:0000256" key="6">
    <source>
        <dbReference type="ARBA" id="ARBA00023136"/>
    </source>
</evidence>
<dbReference type="OrthoDB" id="5288404at2"/>
<dbReference type="GO" id="GO:0005524">
    <property type="term" value="F:ATP binding"/>
    <property type="evidence" value="ECO:0007669"/>
    <property type="project" value="UniProtKB-KW"/>
</dbReference>
<feature type="transmembrane region" description="Helical" evidence="7">
    <location>
        <begin position="115"/>
        <end position="132"/>
    </location>
</feature>
<gene>
    <name evidence="10" type="primary">cydD</name>
    <name evidence="10" type="ORF">C0V82_05240</name>
</gene>
<name>A0A2K9NF18_9PROT</name>
<feature type="transmembrane region" description="Helical" evidence="7">
    <location>
        <begin position="138"/>
        <end position="157"/>
    </location>
</feature>
<dbReference type="PANTHER" id="PTHR24221:SF261">
    <property type="entry name" value="GLUTATHIONE_L-CYSTEINE TRANSPORT SYSTEM ATP-BINDING_PERMEASE PROTEIN CYDD"/>
    <property type="match status" value="1"/>
</dbReference>
<evidence type="ECO:0000256" key="2">
    <source>
        <dbReference type="ARBA" id="ARBA00022692"/>
    </source>
</evidence>
<organism evidence="10 11">
    <name type="scientific">Niveispirillum cyanobacteriorum</name>
    <dbReference type="NCBI Taxonomy" id="1612173"/>
    <lineage>
        <taxon>Bacteria</taxon>
        <taxon>Pseudomonadati</taxon>
        <taxon>Pseudomonadota</taxon>
        <taxon>Alphaproteobacteria</taxon>
        <taxon>Rhodospirillales</taxon>
        <taxon>Azospirillaceae</taxon>
        <taxon>Niveispirillum</taxon>
    </lineage>
</organism>
<dbReference type="GO" id="GO:0005886">
    <property type="term" value="C:plasma membrane"/>
    <property type="evidence" value="ECO:0007669"/>
    <property type="project" value="UniProtKB-SubCell"/>
</dbReference>
<dbReference type="InterPro" id="IPR003593">
    <property type="entry name" value="AAA+_ATPase"/>
</dbReference>
<keyword evidence="11" id="KW-1185">Reference proteome</keyword>
<reference evidence="10 11" key="1">
    <citation type="submission" date="2017-12" db="EMBL/GenBank/DDBJ databases">
        <title>Genomes of bacteria within cyanobacterial aggregates.</title>
        <authorList>
            <person name="Cai H."/>
        </authorList>
    </citation>
    <scope>NUCLEOTIDE SEQUENCE [LARGE SCALE GENOMIC DNA]</scope>
    <source>
        <strain evidence="10 11">TH16</strain>
    </source>
</reference>
<dbReference type="SMART" id="SM00382">
    <property type="entry name" value="AAA"/>
    <property type="match status" value="1"/>
</dbReference>
<feature type="transmembrane region" description="Helical" evidence="7">
    <location>
        <begin position="30"/>
        <end position="51"/>
    </location>
</feature>
<dbReference type="Proteomes" id="UP000234752">
    <property type="component" value="Chromosome eg_1"/>
</dbReference>
<keyword evidence="2 7" id="KW-0812">Transmembrane</keyword>
<dbReference type="InterPro" id="IPR003439">
    <property type="entry name" value="ABC_transporter-like_ATP-bd"/>
</dbReference>
<protein>
    <submittedName>
        <fullName evidence="10">Thiol reductant ABC exporter subunit CydD</fullName>
    </submittedName>
</protein>
<evidence type="ECO:0000256" key="3">
    <source>
        <dbReference type="ARBA" id="ARBA00022741"/>
    </source>
</evidence>
<dbReference type="AlphaFoldDB" id="A0A2K9NF18"/>
<dbReference type="InterPro" id="IPR027417">
    <property type="entry name" value="P-loop_NTPase"/>
</dbReference>
<feature type="transmembrane region" description="Helical" evidence="7">
    <location>
        <begin position="217"/>
        <end position="242"/>
    </location>
</feature>
<dbReference type="Pfam" id="PF00005">
    <property type="entry name" value="ABC_tran"/>
    <property type="match status" value="1"/>
</dbReference>
<evidence type="ECO:0000259" key="8">
    <source>
        <dbReference type="PROSITE" id="PS50893"/>
    </source>
</evidence>
<dbReference type="SUPFAM" id="SSF52540">
    <property type="entry name" value="P-loop containing nucleoside triphosphate hydrolases"/>
    <property type="match status" value="1"/>
</dbReference>
<dbReference type="GO" id="GO:0034040">
    <property type="term" value="F:ATPase-coupled lipid transmembrane transporter activity"/>
    <property type="evidence" value="ECO:0007669"/>
    <property type="project" value="TreeGrafter"/>
</dbReference>
<dbReference type="PROSITE" id="PS50929">
    <property type="entry name" value="ABC_TM1F"/>
    <property type="match status" value="1"/>
</dbReference>
<evidence type="ECO:0000256" key="7">
    <source>
        <dbReference type="SAM" id="Phobius"/>
    </source>
</evidence>
<evidence type="ECO:0000313" key="11">
    <source>
        <dbReference type="Proteomes" id="UP000234752"/>
    </source>
</evidence>
<dbReference type="InterPro" id="IPR014216">
    <property type="entry name" value="ABC_transptr_CydD"/>
</dbReference>
<dbReference type="SUPFAM" id="SSF90123">
    <property type="entry name" value="ABC transporter transmembrane region"/>
    <property type="match status" value="1"/>
</dbReference>
<keyword evidence="3" id="KW-0547">Nucleotide-binding</keyword>
<dbReference type="PANTHER" id="PTHR24221">
    <property type="entry name" value="ATP-BINDING CASSETTE SUB-FAMILY B"/>
    <property type="match status" value="1"/>
</dbReference>
<dbReference type="Pfam" id="PF00664">
    <property type="entry name" value="ABC_membrane"/>
    <property type="match status" value="1"/>
</dbReference>
<evidence type="ECO:0000313" key="10">
    <source>
        <dbReference type="EMBL" id="AUN31694.1"/>
    </source>
</evidence>
<keyword evidence="5 7" id="KW-1133">Transmembrane helix</keyword>
<dbReference type="Gene3D" id="1.20.1560.10">
    <property type="entry name" value="ABC transporter type 1, transmembrane domain"/>
    <property type="match status" value="1"/>
</dbReference>
<dbReference type="KEGG" id="ncb:C0V82_05240"/>
<dbReference type="InterPro" id="IPR036640">
    <property type="entry name" value="ABC1_TM_sf"/>
</dbReference>
<dbReference type="NCBIfam" id="TIGR02857">
    <property type="entry name" value="CydD"/>
    <property type="match status" value="1"/>
</dbReference>
<dbReference type="PROSITE" id="PS50893">
    <property type="entry name" value="ABC_TRANSPORTER_2"/>
    <property type="match status" value="1"/>
</dbReference>
<keyword evidence="6 7" id="KW-0472">Membrane</keyword>
<feature type="domain" description="ABC transporter" evidence="8">
    <location>
        <begin position="319"/>
        <end position="506"/>
    </location>
</feature>
<evidence type="ECO:0000256" key="1">
    <source>
        <dbReference type="ARBA" id="ARBA00004651"/>
    </source>
</evidence>
<evidence type="ECO:0000256" key="4">
    <source>
        <dbReference type="ARBA" id="ARBA00022840"/>
    </source>
</evidence>
<dbReference type="Gene3D" id="3.40.50.300">
    <property type="entry name" value="P-loop containing nucleotide triphosphate hydrolases"/>
    <property type="match status" value="1"/>
</dbReference>
<feature type="domain" description="ABC transmembrane type-1" evidence="9">
    <location>
        <begin position="1"/>
        <end position="288"/>
    </location>
</feature>